<dbReference type="GO" id="GO:0005829">
    <property type="term" value="C:cytosol"/>
    <property type="evidence" value="ECO:0007669"/>
    <property type="project" value="TreeGrafter"/>
</dbReference>
<dbReference type="PANTHER" id="PTHR16099:SF5">
    <property type="entry name" value="NUCLEOTIDE TRIPHOSPHATE DIPHOSPHATASE NUDT15"/>
    <property type="match status" value="1"/>
</dbReference>
<gene>
    <name evidence="4" type="ORF">ASPWEDRAFT_44701</name>
</gene>
<dbReference type="InterPro" id="IPR000086">
    <property type="entry name" value="NUDIX_hydrolase_dom"/>
</dbReference>
<feature type="domain" description="Nudix hydrolase" evidence="3">
    <location>
        <begin position="2"/>
        <end position="133"/>
    </location>
</feature>
<evidence type="ECO:0000313" key="5">
    <source>
        <dbReference type="Proteomes" id="UP000184383"/>
    </source>
</evidence>
<dbReference type="InterPro" id="IPR020476">
    <property type="entry name" value="Nudix_hydrolase"/>
</dbReference>
<dbReference type="PROSITE" id="PS51462">
    <property type="entry name" value="NUDIX"/>
    <property type="match status" value="1"/>
</dbReference>
<dbReference type="InterPro" id="IPR015797">
    <property type="entry name" value="NUDIX_hydrolase-like_dom_sf"/>
</dbReference>
<name>A0A1L9RC88_ASPWE</name>
<dbReference type="GO" id="GO:0006203">
    <property type="term" value="P:dGTP catabolic process"/>
    <property type="evidence" value="ECO:0007669"/>
    <property type="project" value="TreeGrafter"/>
</dbReference>
<dbReference type="RefSeq" id="XP_040686226.1">
    <property type="nucleotide sequence ID" value="XM_040836327.1"/>
</dbReference>
<organism evidence="4 5">
    <name type="scientific">Aspergillus wentii DTO 134E9</name>
    <dbReference type="NCBI Taxonomy" id="1073089"/>
    <lineage>
        <taxon>Eukaryota</taxon>
        <taxon>Fungi</taxon>
        <taxon>Dikarya</taxon>
        <taxon>Ascomycota</taxon>
        <taxon>Pezizomycotina</taxon>
        <taxon>Eurotiomycetes</taxon>
        <taxon>Eurotiomycetidae</taxon>
        <taxon>Eurotiales</taxon>
        <taxon>Aspergillaceae</taxon>
        <taxon>Aspergillus</taxon>
        <taxon>Aspergillus subgen. Cremei</taxon>
    </lineage>
</organism>
<reference evidence="5" key="1">
    <citation type="journal article" date="2017" name="Genome Biol.">
        <title>Comparative genomics reveals high biological diversity and specific adaptations in the industrially and medically important fungal genus Aspergillus.</title>
        <authorList>
            <person name="de Vries R.P."/>
            <person name="Riley R."/>
            <person name="Wiebenga A."/>
            <person name="Aguilar-Osorio G."/>
            <person name="Amillis S."/>
            <person name="Uchima C.A."/>
            <person name="Anderluh G."/>
            <person name="Asadollahi M."/>
            <person name="Askin M."/>
            <person name="Barry K."/>
            <person name="Battaglia E."/>
            <person name="Bayram O."/>
            <person name="Benocci T."/>
            <person name="Braus-Stromeyer S.A."/>
            <person name="Caldana C."/>
            <person name="Canovas D."/>
            <person name="Cerqueira G.C."/>
            <person name="Chen F."/>
            <person name="Chen W."/>
            <person name="Choi C."/>
            <person name="Clum A."/>
            <person name="Dos Santos R.A."/>
            <person name="Damasio A.R."/>
            <person name="Diallinas G."/>
            <person name="Emri T."/>
            <person name="Fekete E."/>
            <person name="Flipphi M."/>
            <person name="Freyberg S."/>
            <person name="Gallo A."/>
            <person name="Gournas C."/>
            <person name="Habgood R."/>
            <person name="Hainaut M."/>
            <person name="Harispe M.L."/>
            <person name="Henrissat B."/>
            <person name="Hilden K.S."/>
            <person name="Hope R."/>
            <person name="Hossain A."/>
            <person name="Karabika E."/>
            <person name="Karaffa L."/>
            <person name="Karanyi Z."/>
            <person name="Krasevec N."/>
            <person name="Kuo A."/>
            <person name="Kusch H."/>
            <person name="LaButti K."/>
            <person name="Lagendijk E.L."/>
            <person name="Lapidus A."/>
            <person name="Levasseur A."/>
            <person name="Lindquist E."/>
            <person name="Lipzen A."/>
            <person name="Logrieco A.F."/>
            <person name="MacCabe A."/>
            <person name="Maekelae M.R."/>
            <person name="Malavazi I."/>
            <person name="Melin P."/>
            <person name="Meyer V."/>
            <person name="Mielnichuk N."/>
            <person name="Miskei M."/>
            <person name="Molnar A.P."/>
            <person name="Mule G."/>
            <person name="Ngan C.Y."/>
            <person name="Orejas M."/>
            <person name="Orosz E."/>
            <person name="Ouedraogo J.P."/>
            <person name="Overkamp K.M."/>
            <person name="Park H.-S."/>
            <person name="Perrone G."/>
            <person name="Piumi F."/>
            <person name="Punt P.J."/>
            <person name="Ram A.F."/>
            <person name="Ramon A."/>
            <person name="Rauscher S."/>
            <person name="Record E."/>
            <person name="Riano-Pachon D.M."/>
            <person name="Robert V."/>
            <person name="Roehrig J."/>
            <person name="Ruller R."/>
            <person name="Salamov A."/>
            <person name="Salih N.S."/>
            <person name="Samson R.A."/>
            <person name="Sandor E."/>
            <person name="Sanguinetti M."/>
            <person name="Schuetze T."/>
            <person name="Sepcic K."/>
            <person name="Shelest E."/>
            <person name="Sherlock G."/>
            <person name="Sophianopoulou V."/>
            <person name="Squina F.M."/>
            <person name="Sun H."/>
            <person name="Susca A."/>
            <person name="Todd R.B."/>
            <person name="Tsang A."/>
            <person name="Unkles S.E."/>
            <person name="van de Wiele N."/>
            <person name="van Rossen-Uffink D."/>
            <person name="Oliveira J.V."/>
            <person name="Vesth T.C."/>
            <person name="Visser J."/>
            <person name="Yu J.-H."/>
            <person name="Zhou M."/>
            <person name="Andersen M.R."/>
            <person name="Archer D.B."/>
            <person name="Baker S.E."/>
            <person name="Benoit I."/>
            <person name="Brakhage A.A."/>
            <person name="Braus G.H."/>
            <person name="Fischer R."/>
            <person name="Frisvad J.C."/>
            <person name="Goldman G.H."/>
            <person name="Houbraken J."/>
            <person name="Oakley B."/>
            <person name="Pocsi I."/>
            <person name="Scazzocchio C."/>
            <person name="Seiboth B."/>
            <person name="vanKuyk P.A."/>
            <person name="Wortman J."/>
            <person name="Dyer P.S."/>
            <person name="Grigoriev I.V."/>
        </authorList>
    </citation>
    <scope>NUCLEOTIDE SEQUENCE [LARGE SCALE GENOMIC DNA]</scope>
    <source>
        <strain evidence="5">DTO 134E9</strain>
    </source>
</reference>
<keyword evidence="1 2" id="KW-0378">Hydrolase</keyword>
<protein>
    <recommendedName>
        <fullName evidence="3">Nudix hydrolase domain-containing protein</fullName>
    </recommendedName>
</protein>
<dbReference type="VEuPathDB" id="FungiDB:ASPWEDRAFT_44701"/>
<dbReference type="Proteomes" id="UP000184383">
    <property type="component" value="Unassembled WGS sequence"/>
</dbReference>
<dbReference type="PANTHER" id="PTHR16099">
    <property type="entry name" value="8-OXO-DGTP DIPHOSPHATES NUDT15"/>
    <property type="match status" value="1"/>
</dbReference>
<dbReference type="SUPFAM" id="SSF55811">
    <property type="entry name" value="Nudix"/>
    <property type="match status" value="1"/>
</dbReference>
<proteinExistence type="inferred from homology"/>
<accession>A0A1L9RC88</accession>
<dbReference type="GO" id="GO:0035539">
    <property type="term" value="F:8-oxo-7,8-dihydrodeoxyguanosine triphosphate pyrophosphatase activity"/>
    <property type="evidence" value="ECO:0007669"/>
    <property type="project" value="TreeGrafter"/>
</dbReference>
<dbReference type="FunFam" id="3.90.79.10:FF:000060">
    <property type="entry name" value="Nudix hydrolase 1"/>
    <property type="match status" value="1"/>
</dbReference>
<dbReference type="GeneID" id="63752175"/>
<dbReference type="CDD" id="cd04678">
    <property type="entry name" value="NUDIX_MTH2_Nudt15"/>
    <property type="match status" value="1"/>
</dbReference>
<dbReference type="Pfam" id="PF00293">
    <property type="entry name" value="NUDIX"/>
    <property type="match status" value="1"/>
</dbReference>
<evidence type="ECO:0000256" key="2">
    <source>
        <dbReference type="RuleBase" id="RU003476"/>
    </source>
</evidence>
<dbReference type="PRINTS" id="PR00502">
    <property type="entry name" value="NUDIXFAMILY"/>
</dbReference>
<dbReference type="STRING" id="1073089.A0A1L9RC88"/>
<dbReference type="Gene3D" id="3.90.79.10">
    <property type="entry name" value="Nucleoside Triphosphate Pyrophosphohydrolase"/>
    <property type="match status" value="1"/>
</dbReference>
<evidence type="ECO:0000256" key="1">
    <source>
        <dbReference type="ARBA" id="ARBA00022801"/>
    </source>
</evidence>
<dbReference type="OrthoDB" id="447842at2759"/>
<evidence type="ECO:0000259" key="3">
    <source>
        <dbReference type="PROSITE" id="PS51462"/>
    </source>
</evidence>
<keyword evidence="5" id="KW-1185">Reference proteome</keyword>
<comment type="similarity">
    <text evidence="2">Belongs to the Nudix hydrolase family.</text>
</comment>
<dbReference type="PROSITE" id="PS00893">
    <property type="entry name" value="NUDIX_BOX"/>
    <property type="match status" value="1"/>
</dbReference>
<dbReference type="AlphaFoldDB" id="A0A1L9RC88"/>
<dbReference type="InterPro" id="IPR020084">
    <property type="entry name" value="NUDIX_hydrolase_CS"/>
</dbReference>
<sequence>MDPKVGVAALVHNQKGQFLLGKRKGSHGAGTWGFPGGHLEYGESFEDCAVRETLEETGVAIHGAHYLTATNNVTLARNKHFVTIFVGCDPVDDNTQPKVIEPEKCEKWEWVSWEEIVSNAQASEGQAERTLFRPIINLFKQRPGFDPLA</sequence>
<dbReference type="EMBL" id="KV878215">
    <property type="protein sequence ID" value="OJJ32549.1"/>
    <property type="molecule type" value="Genomic_DNA"/>
</dbReference>
<evidence type="ECO:0000313" key="4">
    <source>
        <dbReference type="EMBL" id="OJJ32549.1"/>
    </source>
</evidence>